<name>A0ACB0EVT3_RANTA</name>
<gene>
    <name evidence="1" type="ORF">MRATA1EN3_LOCUS15772</name>
</gene>
<dbReference type="EMBL" id="OX596111">
    <property type="protein sequence ID" value="CAI9704559.1"/>
    <property type="molecule type" value="Genomic_DNA"/>
</dbReference>
<dbReference type="Proteomes" id="UP001162501">
    <property type="component" value="Chromosome 27"/>
</dbReference>
<organism evidence="1 2">
    <name type="scientific">Rangifer tarandus platyrhynchus</name>
    <name type="common">Svalbard reindeer</name>
    <dbReference type="NCBI Taxonomy" id="3082113"/>
    <lineage>
        <taxon>Eukaryota</taxon>
        <taxon>Metazoa</taxon>
        <taxon>Chordata</taxon>
        <taxon>Craniata</taxon>
        <taxon>Vertebrata</taxon>
        <taxon>Euteleostomi</taxon>
        <taxon>Mammalia</taxon>
        <taxon>Eutheria</taxon>
        <taxon>Laurasiatheria</taxon>
        <taxon>Artiodactyla</taxon>
        <taxon>Ruminantia</taxon>
        <taxon>Pecora</taxon>
        <taxon>Cervidae</taxon>
        <taxon>Odocoileinae</taxon>
        <taxon>Rangifer</taxon>
    </lineage>
</organism>
<evidence type="ECO:0000313" key="2">
    <source>
        <dbReference type="Proteomes" id="UP001162501"/>
    </source>
</evidence>
<protein>
    <submittedName>
        <fullName evidence="1">Uncharacterized protein</fullName>
    </submittedName>
</protein>
<sequence length="298" mass="31024">MGQRGAGVGGGAPARPQVSLPLRPRHAAPHVAASRPRRDLARRQRVSCFGPSAGGCRPESSPRRRRRSVGPRHAPWGLAGVFPLASHSLRMEETHKGGLKCARAGAGAARAGERLRVRVRVRCRPRARSQGSGASGSSVRPGPPSRQDVGYVRGQRRRLLRPAAACPAQGAKAGRLGCGVHCLASTDSAAAGSGLLAEALVLLPPRRHALARTSSPGPPATMVLSAVLATAAAVLQGALLGHLGSPCRNRRPQRQKLHVSSTGNLILVNVIIVVGRTVAVVVTVVEATVGVMTVAVWW</sequence>
<accession>A0ACB0EVT3</accession>
<evidence type="ECO:0000313" key="1">
    <source>
        <dbReference type="EMBL" id="CAI9704559.1"/>
    </source>
</evidence>
<proteinExistence type="predicted"/>
<reference evidence="1" key="1">
    <citation type="submission" date="2023-05" db="EMBL/GenBank/DDBJ databases">
        <authorList>
            <consortium name="ELIXIR-Norway"/>
        </authorList>
    </citation>
    <scope>NUCLEOTIDE SEQUENCE</scope>
</reference>